<dbReference type="AlphaFoldDB" id="A0A1Y6CZI5"/>
<organism evidence="2 3">
    <name type="scientific">Methylomagnum ishizawai</name>
    <dbReference type="NCBI Taxonomy" id="1760988"/>
    <lineage>
        <taxon>Bacteria</taxon>
        <taxon>Pseudomonadati</taxon>
        <taxon>Pseudomonadota</taxon>
        <taxon>Gammaproteobacteria</taxon>
        <taxon>Methylococcales</taxon>
        <taxon>Methylococcaceae</taxon>
        <taxon>Methylomagnum</taxon>
    </lineage>
</organism>
<dbReference type="EMBL" id="FXAM01000001">
    <property type="protein sequence ID" value="SMF96099.1"/>
    <property type="molecule type" value="Genomic_DNA"/>
</dbReference>
<evidence type="ECO:0000313" key="2">
    <source>
        <dbReference type="EMBL" id="SMF96099.1"/>
    </source>
</evidence>
<sequence>MKAPLAALLALALAPTASAELAVIANRKNELAPLATEEVQDVFLGRTRTFPNHRFALPFDQSSPLRGEFYQKLTGRPLAQIDAYWARIVFSGQGSPPPKLPDDAAMLQMVRENEDAIGYIDKIHTDNTIRVLLILP</sequence>
<reference evidence="2 3" key="1">
    <citation type="submission" date="2016-12" db="EMBL/GenBank/DDBJ databases">
        <authorList>
            <person name="Song W.-J."/>
            <person name="Kurnit D.M."/>
        </authorList>
    </citation>
    <scope>NUCLEOTIDE SEQUENCE [LARGE SCALE GENOMIC DNA]</scope>
    <source>
        <strain evidence="2 3">175</strain>
    </source>
</reference>
<dbReference type="OrthoDB" id="5368544at2"/>
<dbReference type="Proteomes" id="UP000192923">
    <property type="component" value="Unassembled WGS sequence"/>
</dbReference>
<accession>A0A1Y6CZI5</accession>
<protein>
    <recommendedName>
        <fullName evidence="4">Phosphate ABC transporter substrate-binding protein</fullName>
    </recommendedName>
</protein>
<evidence type="ECO:0000313" key="3">
    <source>
        <dbReference type="Proteomes" id="UP000192923"/>
    </source>
</evidence>
<feature type="signal peptide" evidence="1">
    <location>
        <begin position="1"/>
        <end position="19"/>
    </location>
</feature>
<gene>
    <name evidence="2" type="ORF">SAMN02949497_3482</name>
</gene>
<dbReference type="RefSeq" id="WP_085214885.1">
    <property type="nucleotide sequence ID" value="NZ_FXAM01000001.1"/>
</dbReference>
<name>A0A1Y6CZI5_9GAMM</name>
<proteinExistence type="predicted"/>
<dbReference type="STRING" id="1760988.SAMN02949497_3482"/>
<evidence type="ECO:0008006" key="4">
    <source>
        <dbReference type="Google" id="ProtNLM"/>
    </source>
</evidence>
<keyword evidence="1" id="KW-0732">Signal</keyword>
<feature type="chain" id="PRO_5012734922" description="Phosphate ABC transporter substrate-binding protein" evidence="1">
    <location>
        <begin position="20"/>
        <end position="136"/>
    </location>
</feature>
<dbReference type="SUPFAM" id="SSF53850">
    <property type="entry name" value="Periplasmic binding protein-like II"/>
    <property type="match status" value="1"/>
</dbReference>
<keyword evidence="3" id="KW-1185">Reference proteome</keyword>
<dbReference type="Gene3D" id="3.40.190.10">
    <property type="entry name" value="Periplasmic binding protein-like II"/>
    <property type="match status" value="1"/>
</dbReference>
<evidence type="ECO:0000256" key="1">
    <source>
        <dbReference type="SAM" id="SignalP"/>
    </source>
</evidence>